<accession>A0A167PV81</accession>
<evidence type="ECO:0000256" key="1">
    <source>
        <dbReference type="SAM" id="MobiDB-lite"/>
    </source>
</evidence>
<protein>
    <recommendedName>
        <fullName evidence="4">Sequence orphan</fullName>
    </recommendedName>
</protein>
<evidence type="ECO:0000313" key="2">
    <source>
        <dbReference type="EMBL" id="OAA57057.1"/>
    </source>
</evidence>
<dbReference type="AlphaFoldDB" id="A0A167PV81"/>
<dbReference type="InterPro" id="IPR038781">
    <property type="entry name" value="C365.16-ike"/>
</dbReference>
<gene>
    <name evidence="2" type="ORF">SPI_07438</name>
</gene>
<dbReference type="EMBL" id="AZHD01000015">
    <property type="protein sequence ID" value="OAA57057.1"/>
    <property type="molecule type" value="Genomic_DNA"/>
</dbReference>
<dbReference type="STRING" id="1081102.A0A167PV81"/>
<feature type="region of interest" description="Disordered" evidence="1">
    <location>
        <begin position="42"/>
        <end position="65"/>
    </location>
</feature>
<dbReference type="PANTHER" id="PTHR37845:SF1">
    <property type="entry name" value="SEQUENCE ORPHAN"/>
    <property type="match status" value="1"/>
</dbReference>
<dbReference type="Proteomes" id="UP000076874">
    <property type="component" value="Unassembled WGS sequence"/>
</dbReference>
<evidence type="ECO:0008006" key="4">
    <source>
        <dbReference type="Google" id="ProtNLM"/>
    </source>
</evidence>
<evidence type="ECO:0000313" key="3">
    <source>
        <dbReference type="Proteomes" id="UP000076874"/>
    </source>
</evidence>
<comment type="caution">
    <text evidence="2">The sequence shown here is derived from an EMBL/GenBank/DDBJ whole genome shotgun (WGS) entry which is preliminary data.</text>
</comment>
<reference evidence="2 3" key="1">
    <citation type="journal article" date="2016" name="Genome Biol. Evol.">
        <title>Divergent and convergent evolution of fungal pathogenicity.</title>
        <authorList>
            <person name="Shang Y."/>
            <person name="Xiao G."/>
            <person name="Zheng P."/>
            <person name="Cen K."/>
            <person name="Zhan S."/>
            <person name="Wang C."/>
        </authorList>
    </citation>
    <scope>NUCLEOTIDE SEQUENCE [LARGE SCALE GENOMIC DNA]</scope>
    <source>
        <strain evidence="2 3">RCEF 264</strain>
    </source>
</reference>
<dbReference type="OrthoDB" id="275936at2759"/>
<dbReference type="PANTHER" id="PTHR37845">
    <property type="entry name" value="SEQUENCE ORPHAN"/>
    <property type="match status" value="1"/>
</dbReference>
<name>A0A167PV81_9HYPO</name>
<sequence length="376" mass="39396">MLLLTTIPLAPIFSNTKEKAVAAISDFGRLLQVAFRLPDAEKQLPPWPPAATSPAPDPAPSPAGIAGKAAELATSRTASPLPSLAKLPPVSSQSSATTAPVWNTRHLGLRLAADAASGFTAASLVAPVIATIDRAIMENASGANTLGASLRASLRLLLRAPHQLVLTKPFALIVMLYGGTYLTANAVDTAASTRRNQPASTVTAGTAKFAASSAANIGLCIYKDQVFVRLFGPPGVAPRPVPLPAYGLFALRDAMTIFASFIVPPRLGPYLQERVLSTDVQRLVTGATVAQFAAPALTQLVSTPVHLLGLDLYNRPWATTAAGDTGGVHTWSQRFALVSKNWLVSTAARVCRIVPAFGVGGVVNTKMRRALMTRLE</sequence>
<proteinExistence type="predicted"/>
<organism evidence="2 3">
    <name type="scientific">Niveomyces insectorum RCEF 264</name>
    <dbReference type="NCBI Taxonomy" id="1081102"/>
    <lineage>
        <taxon>Eukaryota</taxon>
        <taxon>Fungi</taxon>
        <taxon>Dikarya</taxon>
        <taxon>Ascomycota</taxon>
        <taxon>Pezizomycotina</taxon>
        <taxon>Sordariomycetes</taxon>
        <taxon>Hypocreomycetidae</taxon>
        <taxon>Hypocreales</taxon>
        <taxon>Cordycipitaceae</taxon>
        <taxon>Niveomyces</taxon>
    </lineage>
</organism>
<keyword evidence="3" id="KW-1185">Reference proteome</keyword>
<dbReference type="GO" id="GO:0005739">
    <property type="term" value="C:mitochondrion"/>
    <property type="evidence" value="ECO:0007669"/>
    <property type="project" value="TreeGrafter"/>
</dbReference>
<feature type="compositionally biased region" description="Pro residues" evidence="1">
    <location>
        <begin position="45"/>
        <end position="61"/>
    </location>
</feature>